<dbReference type="EMBL" id="JXTB01000028">
    <property type="protein sequence ID" value="PON74509.1"/>
    <property type="molecule type" value="Genomic_DNA"/>
</dbReference>
<dbReference type="Proteomes" id="UP000237105">
    <property type="component" value="Unassembled WGS sequence"/>
</dbReference>
<comment type="caution">
    <text evidence="2">The sequence shown here is derived from an EMBL/GenBank/DDBJ whole genome shotgun (WGS) entry which is preliminary data.</text>
</comment>
<feature type="non-terminal residue" evidence="2">
    <location>
        <position position="1"/>
    </location>
</feature>
<dbReference type="AlphaFoldDB" id="A0A2P5DMJ2"/>
<evidence type="ECO:0000313" key="2">
    <source>
        <dbReference type="EMBL" id="PON74509.1"/>
    </source>
</evidence>
<reference evidence="3" key="1">
    <citation type="submission" date="2016-06" db="EMBL/GenBank/DDBJ databases">
        <title>Parallel loss of symbiosis genes in relatives of nitrogen-fixing non-legume Parasponia.</title>
        <authorList>
            <person name="Van Velzen R."/>
            <person name="Holmer R."/>
            <person name="Bu F."/>
            <person name="Rutten L."/>
            <person name="Van Zeijl A."/>
            <person name="Liu W."/>
            <person name="Santuari L."/>
            <person name="Cao Q."/>
            <person name="Sharma T."/>
            <person name="Shen D."/>
            <person name="Roswanjaya Y."/>
            <person name="Wardhani T."/>
            <person name="Kalhor M.S."/>
            <person name="Jansen J."/>
            <person name="Van den Hoogen J."/>
            <person name="Gungor B."/>
            <person name="Hartog M."/>
            <person name="Hontelez J."/>
            <person name="Verver J."/>
            <person name="Yang W.-C."/>
            <person name="Schijlen E."/>
            <person name="Repin R."/>
            <person name="Schilthuizen M."/>
            <person name="Schranz E."/>
            <person name="Heidstra R."/>
            <person name="Miyata K."/>
            <person name="Fedorova E."/>
            <person name="Kohlen W."/>
            <person name="Bisseling T."/>
            <person name="Smit S."/>
            <person name="Geurts R."/>
        </authorList>
    </citation>
    <scope>NUCLEOTIDE SEQUENCE [LARGE SCALE GENOMIC DNA]</scope>
    <source>
        <strain evidence="3">cv. WU1-14</strain>
    </source>
</reference>
<sequence length="102" mass="11468">NKEPLVQPFSRAPRDADPRVPLPELSKPRPSLWVKKCRRMGQPPSLQKIDEEFSLQLQSDPRRAKDSKGKLTLNPLGGNVFFLPEPGAFRSDQPYGLLEFGG</sequence>
<proteinExistence type="predicted"/>
<protein>
    <submittedName>
        <fullName evidence="2">Uncharacterized protein</fullName>
    </submittedName>
</protein>
<feature type="region of interest" description="Disordered" evidence="1">
    <location>
        <begin position="1"/>
        <end position="25"/>
    </location>
</feature>
<evidence type="ECO:0000313" key="3">
    <source>
        <dbReference type="Proteomes" id="UP000237105"/>
    </source>
</evidence>
<keyword evidence="3" id="KW-1185">Reference proteome</keyword>
<gene>
    <name evidence="2" type="ORF">PanWU01x14_049160</name>
</gene>
<accession>A0A2P5DMJ2</accession>
<evidence type="ECO:0000256" key="1">
    <source>
        <dbReference type="SAM" id="MobiDB-lite"/>
    </source>
</evidence>
<name>A0A2P5DMJ2_PARAD</name>
<organism evidence="2 3">
    <name type="scientific">Parasponia andersonii</name>
    <name type="common">Sponia andersonii</name>
    <dbReference type="NCBI Taxonomy" id="3476"/>
    <lineage>
        <taxon>Eukaryota</taxon>
        <taxon>Viridiplantae</taxon>
        <taxon>Streptophyta</taxon>
        <taxon>Embryophyta</taxon>
        <taxon>Tracheophyta</taxon>
        <taxon>Spermatophyta</taxon>
        <taxon>Magnoliopsida</taxon>
        <taxon>eudicotyledons</taxon>
        <taxon>Gunneridae</taxon>
        <taxon>Pentapetalae</taxon>
        <taxon>rosids</taxon>
        <taxon>fabids</taxon>
        <taxon>Rosales</taxon>
        <taxon>Cannabaceae</taxon>
        <taxon>Parasponia</taxon>
    </lineage>
</organism>